<dbReference type="Gene3D" id="1.10.645.10">
    <property type="entry name" value="Cytochrome-c3 Hydrogenase, chain B"/>
    <property type="match status" value="1"/>
</dbReference>
<proteinExistence type="predicted"/>
<dbReference type="PANTHER" id="PTHR43485">
    <property type="entry name" value="HYDROGENASE-4 COMPONENT G"/>
    <property type="match status" value="1"/>
</dbReference>
<dbReference type="Proteomes" id="UP000075473">
    <property type="component" value="Unassembled WGS sequence"/>
</dbReference>
<dbReference type="InterPro" id="IPR029014">
    <property type="entry name" value="NiFe-Hase_large"/>
</dbReference>
<keyword evidence="1" id="KW-0560">Oxidoreductase</keyword>
<dbReference type="GO" id="GO:0016651">
    <property type="term" value="F:oxidoreductase activity, acting on NAD(P)H"/>
    <property type="evidence" value="ECO:0007669"/>
    <property type="project" value="InterPro"/>
</dbReference>
<sequence>MDAVSLIRAGQETDTPWRFRLDELGWRDMVAALEKDTLPFVGLWCDGTDVHALFMLSPTQPLAATLALEDGRYPALSPVRPVSSLYERRAYDLYGAEGMWAVDVRSLVDHDVWSATAPLAATPGPAGGHKGQIGFQPSDALLAAGGVNAGAGPATGGMETPLHVAMAVAGETIAQAETVSGYAHRGLAARWRNSRLEDACRLSGRVAAGCSVVHQAAFCQAVEAACGSAVGPETSLIRVVLLELERILLHLHTLAGLARRAGALVVASRCAWFREQLLAKSAPIIGSRLLMDHCVPGGTSLREATGLGDLCISLAKLGEEIYPGLATLWRTYPALSVRLSGVGKVDAALLDRVGLDGPVARASGKDCDGRRTQRVYQTLWRLTAGRHGGTAEDRALVLLDEIGESLRMLGEAGPRLGLTAGGRVDLTLEDGEGLGMTEGPWGNVLYWVRLHAGRVAQVFVHDPAPAALMVFEETLAGQDVADLALVRQSLGVNAAALDG</sequence>
<name>A0A149Q4V6_9PROT</name>
<dbReference type="AlphaFoldDB" id="A0A149Q4V6"/>
<dbReference type="SUPFAM" id="SSF56762">
    <property type="entry name" value="HydB/Nqo4-like"/>
    <property type="match status" value="1"/>
</dbReference>
<dbReference type="InterPro" id="IPR052197">
    <property type="entry name" value="ComplexI_49kDa-like"/>
</dbReference>
<reference evidence="3 4" key="1">
    <citation type="submission" date="2015-06" db="EMBL/GenBank/DDBJ databases">
        <title>Improved classification and identification of acetic acid bacteria using matrix-assisted laser desorption/ionization time-of-flight mass spectrometry; Gluconobacter nephelii and Gluconobacter uchimurae are later heterotypic synonyms of Gluconobacter japonicus and Gluconobacter oxydans, respectively.</title>
        <authorList>
            <person name="Li L."/>
            <person name="Cleenwerck I."/>
            <person name="De Vuyst L."/>
            <person name="Vandamme P."/>
        </authorList>
    </citation>
    <scope>NUCLEOTIDE SEQUENCE [LARGE SCALE GENOMIC DNA]</scope>
    <source>
        <strain evidence="3 4">LMG 1625</strain>
    </source>
</reference>
<dbReference type="InterPro" id="IPR001135">
    <property type="entry name" value="NADH_Q_OxRdtase_suD"/>
</dbReference>
<dbReference type="PANTHER" id="PTHR43485:SF1">
    <property type="entry name" value="FORMATE HYDROGENLYASE SUBUNIT 5-RELATED"/>
    <property type="match status" value="1"/>
</dbReference>
<gene>
    <name evidence="3" type="ORF">AD928_11310</name>
</gene>
<dbReference type="RefSeq" id="WP_062250628.1">
    <property type="nucleotide sequence ID" value="NZ_LHZA01000154.1"/>
</dbReference>
<dbReference type="SUPFAM" id="SSF143243">
    <property type="entry name" value="Nqo5-like"/>
    <property type="match status" value="1"/>
</dbReference>
<evidence type="ECO:0000313" key="4">
    <source>
        <dbReference type="Proteomes" id="UP000075473"/>
    </source>
</evidence>
<dbReference type="GO" id="GO:0048038">
    <property type="term" value="F:quinone binding"/>
    <property type="evidence" value="ECO:0007669"/>
    <property type="project" value="InterPro"/>
</dbReference>
<protein>
    <submittedName>
        <fullName evidence="3">NADH-ubiquinone oxidoreductase</fullName>
    </submittedName>
</protein>
<evidence type="ECO:0000313" key="3">
    <source>
        <dbReference type="EMBL" id="KXU92349.1"/>
    </source>
</evidence>
<organism evidence="3 4">
    <name type="scientific">Acetobacter cerevisiae</name>
    <dbReference type="NCBI Taxonomy" id="178900"/>
    <lineage>
        <taxon>Bacteria</taxon>
        <taxon>Pseudomonadati</taxon>
        <taxon>Pseudomonadota</taxon>
        <taxon>Alphaproteobacteria</taxon>
        <taxon>Acetobacterales</taxon>
        <taxon>Acetobacteraceae</taxon>
        <taxon>Acetobacter</taxon>
    </lineage>
</organism>
<comment type="caution">
    <text evidence="3">The sequence shown here is derived from an EMBL/GenBank/DDBJ whole genome shotgun (WGS) entry which is preliminary data.</text>
</comment>
<dbReference type="InterPro" id="IPR037232">
    <property type="entry name" value="NADH_quin_OxRdtase_su_C/D-like"/>
</dbReference>
<accession>A0A149Q4V6</accession>
<dbReference type="PATRIC" id="fig|178900.5.peg.1419"/>
<dbReference type="Pfam" id="PF00346">
    <property type="entry name" value="Complex1_49kDa"/>
    <property type="match status" value="1"/>
</dbReference>
<dbReference type="EMBL" id="LHZA01000154">
    <property type="protein sequence ID" value="KXU92349.1"/>
    <property type="molecule type" value="Genomic_DNA"/>
</dbReference>
<dbReference type="GO" id="GO:0051287">
    <property type="term" value="F:NAD binding"/>
    <property type="evidence" value="ECO:0007669"/>
    <property type="project" value="InterPro"/>
</dbReference>
<keyword evidence="3" id="KW-0830">Ubiquinone</keyword>
<evidence type="ECO:0000256" key="1">
    <source>
        <dbReference type="ARBA" id="ARBA00023002"/>
    </source>
</evidence>
<feature type="domain" description="NADH-quinone oxidoreductase subunit D" evidence="2">
    <location>
        <begin position="262"/>
        <end position="412"/>
    </location>
</feature>
<evidence type="ECO:0000259" key="2">
    <source>
        <dbReference type="Pfam" id="PF00346"/>
    </source>
</evidence>